<evidence type="ECO:0000256" key="2">
    <source>
        <dbReference type="ARBA" id="ARBA00022448"/>
    </source>
</evidence>
<dbReference type="EMBL" id="LT906462">
    <property type="protein sequence ID" value="SNV61043.1"/>
    <property type="molecule type" value="Genomic_DNA"/>
</dbReference>
<dbReference type="PANTHER" id="PTHR32024">
    <property type="entry name" value="TRK SYSTEM POTASSIUM UPTAKE PROTEIN TRKG-RELATED"/>
    <property type="match status" value="1"/>
</dbReference>
<keyword evidence="2" id="KW-0813">Transport</keyword>
<dbReference type="InterPro" id="IPR003445">
    <property type="entry name" value="Cat_transpt"/>
</dbReference>
<dbReference type="GO" id="GO:0005886">
    <property type="term" value="C:plasma membrane"/>
    <property type="evidence" value="ECO:0007669"/>
    <property type="project" value="UniProtKB-SubCell"/>
</dbReference>
<feature type="transmembrane region" description="Helical" evidence="10">
    <location>
        <begin position="337"/>
        <end position="361"/>
    </location>
</feature>
<evidence type="ECO:0000256" key="7">
    <source>
        <dbReference type="ARBA" id="ARBA00022989"/>
    </source>
</evidence>
<dbReference type="AlphaFoldDB" id="A0A239YR89"/>
<dbReference type="KEGG" id="sste:SAMEA4384403_0720"/>
<feature type="transmembrane region" description="Helical" evidence="10">
    <location>
        <begin position="283"/>
        <end position="316"/>
    </location>
</feature>
<feature type="transmembrane region" description="Helical" evidence="10">
    <location>
        <begin position="120"/>
        <end position="142"/>
    </location>
</feature>
<organism evidence="11 12">
    <name type="scientific">Mammaliicoccus stepanovicii</name>
    <dbReference type="NCBI Taxonomy" id="643214"/>
    <lineage>
        <taxon>Bacteria</taxon>
        <taxon>Bacillati</taxon>
        <taxon>Bacillota</taxon>
        <taxon>Bacilli</taxon>
        <taxon>Bacillales</taxon>
        <taxon>Staphylococcaceae</taxon>
        <taxon>Mammaliicoccus</taxon>
    </lineage>
</organism>
<dbReference type="NCBIfam" id="TIGR00933">
    <property type="entry name" value="2a38"/>
    <property type="match status" value="1"/>
</dbReference>
<evidence type="ECO:0000256" key="10">
    <source>
        <dbReference type="SAM" id="Phobius"/>
    </source>
</evidence>
<keyword evidence="9 10" id="KW-0472">Membrane</keyword>
<dbReference type="InterPro" id="IPR004772">
    <property type="entry name" value="TrkH"/>
</dbReference>
<evidence type="ECO:0000256" key="4">
    <source>
        <dbReference type="ARBA" id="ARBA00022538"/>
    </source>
</evidence>
<protein>
    <submittedName>
        <fullName evidence="11">Trk-type K+ transport system membrane component</fullName>
    </submittedName>
</protein>
<feature type="transmembrane region" description="Helical" evidence="10">
    <location>
        <begin position="66"/>
        <end position="92"/>
    </location>
</feature>
<keyword evidence="7 10" id="KW-1133">Transmembrane helix</keyword>
<reference evidence="11 12" key="1">
    <citation type="submission" date="2017-06" db="EMBL/GenBank/DDBJ databases">
        <authorList>
            <consortium name="Pathogen Informatics"/>
        </authorList>
    </citation>
    <scope>NUCLEOTIDE SEQUENCE [LARGE SCALE GENOMIC DNA]</scope>
    <source>
        <strain evidence="11 12">NCTC13839</strain>
    </source>
</reference>
<evidence type="ECO:0000313" key="12">
    <source>
        <dbReference type="Proteomes" id="UP000242084"/>
    </source>
</evidence>
<comment type="subcellular location">
    <subcellularLocation>
        <location evidence="1">Cell membrane</location>
        <topology evidence="1">Multi-pass membrane protein</topology>
    </subcellularLocation>
</comment>
<dbReference type="Proteomes" id="UP000242084">
    <property type="component" value="Chromosome 1"/>
</dbReference>
<dbReference type="GO" id="GO:0015379">
    <property type="term" value="F:potassium:chloride symporter activity"/>
    <property type="evidence" value="ECO:0007669"/>
    <property type="project" value="InterPro"/>
</dbReference>
<accession>A0A239YR89</accession>
<gene>
    <name evidence="11" type="primary">ktrB_1</name>
    <name evidence="11" type="ORF">SAMEA4384403_00720</name>
</gene>
<proteinExistence type="predicted"/>
<dbReference type="Pfam" id="PF02386">
    <property type="entry name" value="TrkH"/>
    <property type="match status" value="1"/>
</dbReference>
<feature type="transmembrane region" description="Helical" evidence="10">
    <location>
        <begin position="219"/>
        <end position="240"/>
    </location>
</feature>
<dbReference type="OrthoDB" id="9810952at2"/>
<evidence type="ECO:0000313" key="11">
    <source>
        <dbReference type="EMBL" id="SNV61043.1"/>
    </source>
</evidence>
<evidence type="ECO:0000256" key="5">
    <source>
        <dbReference type="ARBA" id="ARBA00022692"/>
    </source>
</evidence>
<keyword evidence="5 10" id="KW-0812">Transmembrane</keyword>
<evidence type="ECO:0000256" key="9">
    <source>
        <dbReference type="ARBA" id="ARBA00023136"/>
    </source>
</evidence>
<evidence type="ECO:0000256" key="8">
    <source>
        <dbReference type="ARBA" id="ARBA00023065"/>
    </source>
</evidence>
<feature type="transmembrane region" description="Helical" evidence="10">
    <location>
        <begin position="397"/>
        <end position="417"/>
    </location>
</feature>
<dbReference type="PANTHER" id="PTHR32024:SF1">
    <property type="entry name" value="KTR SYSTEM POTASSIUM UPTAKE PROTEIN B"/>
    <property type="match status" value="1"/>
</dbReference>
<feature type="transmembrane region" description="Helical" evidence="10">
    <location>
        <begin position="184"/>
        <end position="207"/>
    </location>
</feature>
<evidence type="ECO:0000256" key="1">
    <source>
        <dbReference type="ARBA" id="ARBA00004651"/>
    </source>
</evidence>
<evidence type="ECO:0000256" key="6">
    <source>
        <dbReference type="ARBA" id="ARBA00022958"/>
    </source>
</evidence>
<keyword evidence="4" id="KW-0633">Potassium transport</keyword>
<feature type="transmembrane region" description="Helical" evidence="10">
    <location>
        <begin position="7"/>
        <end position="30"/>
    </location>
</feature>
<keyword evidence="12" id="KW-1185">Reference proteome</keyword>
<keyword evidence="6" id="KW-0630">Potassium</keyword>
<name>A0A239YR89_9STAP</name>
<sequence>MKTMTKLTLLYLSLFLATTIIGSILLYLPITGRKPISIIDAFFVATSAFTVTGLSTVDVPKQFNDLGYFVIMSLIQIGGLGIVTLTIFILILSKKRISFKNRELLMISWNNDDDSGLLNIAMKIVLFSLTVEFVGFLFLNFVFMHDYGLWKGGYISLFTSISAFNNAGFSLFSDNMMSYSHNFIINIVVPLLIIIGGVGYIVFLDLWKTNRFIKLSLHSKIVISTTTILILVGTILFWLLEFNNTLKGQVWHDKLMTSFFQSVTTRTAGFNSVDIGAINDSTILLFIVLMFIGAAPMSTGGGIKVTTFTLVVVYLFSQIKGIKHPHLFKKSLDLEQMYKAILVFIISIMLIIATTFILLILNPRIGLNKIIFEVVSAFGTVGVSTGITADLTDISKVVIMLLMIIGKIGILIILSIFTTSKQDSYYYVKEKVQL</sequence>
<feature type="transmembrane region" description="Helical" evidence="10">
    <location>
        <begin position="154"/>
        <end position="172"/>
    </location>
</feature>
<keyword evidence="3" id="KW-1003">Cell membrane</keyword>
<evidence type="ECO:0000256" key="3">
    <source>
        <dbReference type="ARBA" id="ARBA00022475"/>
    </source>
</evidence>
<keyword evidence="8" id="KW-0406">Ion transport</keyword>
<feature type="transmembrane region" description="Helical" evidence="10">
    <location>
        <begin position="367"/>
        <end position="385"/>
    </location>
</feature>